<keyword evidence="2" id="KW-1185">Reference proteome</keyword>
<dbReference type="Proteomes" id="UP000821865">
    <property type="component" value="Chromosome 2"/>
</dbReference>
<name>A0ACB8DCX7_DERSI</name>
<protein>
    <submittedName>
        <fullName evidence="1">Uncharacterized protein</fullName>
    </submittedName>
</protein>
<accession>A0ACB8DCX7</accession>
<gene>
    <name evidence="1" type="ORF">HPB49_013192</name>
</gene>
<dbReference type="EMBL" id="CM023471">
    <property type="protein sequence ID" value="KAH7966032.1"/>
    <property type="molecule type" value="Genomic_DNA"/>
</dbReference>
<evidence type="ECO:0000313" key="2">
    <source>
        <dbReference type="Proteomes" id="UP000821865"/>
    </source>
</evidence>
<comment type="caution">
    <text evidence="1">The sequence shown here is derived from an EMBL/GenBank/DDBJ whole genome shotgun (WGS) entry which is preliminary data.</text>
</comment>
<sequence length="279" mass="30894">MRWGRKIYSADNRKKEIRLPLRGNAWLNPLLYFAPEVAYITRLRCVSPCHKPQTVPDAQHLHLDGSALVPGAMQLSQRYASLRSTPSIVFRSGILILIAQAVFTSMGVFAQDNYLQPEYQQAGYDNPGYGEPTEPVYPPTPYNFGYDTEDEYGNKQFHKEEGDSNNIKTGSYGYTDANGLYRRVNYVADGTGFHVTITTNEPGTAPGRSADAIYNADPVVVPPVVGRASATGHVLSYAVAPSYLVKAAPYESLALGHLGYPAYINGEYGRRKRSVVYRK</sequence>
<evidence type="ECO:0000313" key="1">
    <source>
        <dbReference type="EMBL" id="KAH7966032.1"/>
    </source>
</evidence>
<organism evidence="1 2">
    <name type="scientific">Dermacentor silvarum</name>
    <name type="common">Tick</name>
    <dbReference type="NCBI Taxonomy" id="543639"/>
    <lineage>
        <taxon>Eukaryota</taxon>
        <taxon>Metazoa</taxon>
        <taxon>Ecdysozoa</taxon>
        <taxon>Arthropoda</taxon>
        <taxon>Chelicerata</taxon>
        <taxon>Arachnida</taxon>
        <taxon>Acari</taxon>
        <taxon>Parasitiformes</taxon>
        <taxon>Ixodida</taxon>
        <taxon>Ixodoidea</taxon>
        <taxon>Ixodidae</taxon>
        <taxon>Rhipicephalinae</taxon>
        <taxon>Dermacentor</taxon>
    </lineage>
</organism>
<reference evidence="1" key="1">
    <citation type="submission" date="2020-05" db="EMBL/GenBank/DDBJ databases">
        <title>Large-scale comparative analyses of tick genomes elucidate their genetic diversity and vector capacities.</title>
        <authorList>
            <person name="Jia N."/>
            <person name="Wang J."/>
            <person name="Shi W."/>
            <person name="Du L."/>
            <person name="Sun Y."/>
            <person name="Zhan W."/>
            <person name="Jiang J."/>
            <person name="Wang Q."/>
            <person name="Zhang B."/>
            <person name="Ji P."/>
            <person name="Sakyi L.B."/>
            <person name="Cui X."/>
            <person name="Yuan T."/>
            <person name="Jiang B."/>
            <person name="Yang W."/>
            <person name="Lam T.T.-Y."/>
            <person name="Chang Q."/>
            <person name="Ding S."/>
            <person name="Wang X."/>
            <person name="Zhu J."/>
            <person name="Ruan X."/>
            <person name="Zhao L."/>
            <person name="Wei J."/>
            <person name="Que T."/>
            <person name="Du C."/>
            <person name="Cheng J."/>
            <person name="Dai P."/>
            <person name="Han X."/>
            <person name="Huang E."/>
            <person name="Gao Y."/>
            <person name="Liu J."/>
            <person name="Shao H."/>
            <person name="Ye R."/>
            <person name="Li L."/>
            <person name="Wei W."/>
            <person name="Wang X."/>
            <person name="Wang C."/>
            <person name="Yang T."/>
            <person name="Huo Q."/>
            <person name="Li W."/>
            <person name="Guo W."/>
            <person name="Chen H."/>
            <person name="Zhou L."/>
            <person name="Ni X."/>
            <person name="Tian J."/>
            <person name="Zhou Y."/>
            <person name="Sheng Y."/>
            <person name="Liu T."/>
            <person name="Pan Y."/>
            <person name="Xia L."/>
            <person name="Li J."/>
            <person name="Zhao F."/>
            <person name="Cao W."/>
        </authorList>
    </citation>
    <scope>NUCLEOTIDE SEQUENCE</scope>
    <source>
        <strain evidence="1">Dsil-2018</strain>
    </source>
</reference>
<proteinExistence type="predicted"/>